<dbReference type="InterPro" id="IPR029066">
    <property type="entry name" value="PLP-binding_barrel"/>
</dbReference>
<dbReference type="RefSeq" id="WP_046501440.1">
    <property type="nucleotide sequence ID" value="NZ_LANI01000001.1"/>
</dbReference>
<dbReference type="GO" id="GO:0030170">
    <property type="term" value="F:pyridoxal phosphate binding"/>
    <property type="evidence" value="ECO:0007669"/>
    <property type="project" value="UniProtKB-UniRule"/>
</dbReference>
<evidence type="ECO:0000256" key="3">
    <source>
        <dbReference type="ARBA" id="ARBA00013089"/>
    </source>
</evidence>
<feature type="modified residue" description="N6-(pyridoxal phosphate)lysine" evidence="6 7">
    <location>
        <position position="55"/>
    </location>
</feature>
<evidence type="ECO:0000256" key="4">
    <source>
        <dbReference type="ARBA" id="ARBA00022898"/>
    </source>
</evidence>
<keyword evidence="5 6" id="KW-0413">Isomerase</keyword>
<dbReference type="SUPFAM" id="SSF50621">
    <property type="entry name" value="Alanine racemase C-terminal domain-like"/>
    <property type="match status" value="1"/>
</dbReference>
<dbReference type="EMBL" id="LANI01000001">
    <property type="protein sequence ID" value="KKJ78552.1"/>
    <property type="molecule type" value="Genomic_DNA"/>
</dbReference>
<evidence type="ECO:0000256" key="1">
    <source>
        <dbReference type="ARBA" id="ARBA00000316"/>
    </source>
</evidence>
<feature type="domain" description="Alanine racemase C-terminal" evidence="10">
    <location>
        <begin position="253"/>
        <end position="383"/>
    </location>
</feature>
<comment type="pathway">
    <text evidence="6">Amino-acid biosynthesis; D-alanine biosynthesis; D-alanine from L-alanine: step 1/1.</text>
</comment>
<protein>
    <recommendedName>
        <fullName evidence="3 6">Alanine racemase</fullName>
        <ecNumber evidence="3 6">5.1.1.1</ecNumber>
    </recommendedName>
</protein>
<gene>
    <name evidence="11" type="ORF">WH95_00100</name>
</gene>
<name>A0A0M2R9N0_9PROT</name>
<dbReference type="PRINTS" id="PR00992">
    <property type="entry name" value="ALARACEMASE"/>
</dbReference>
<evidence type="ECO:0000313" key="12">
    <source>
        <dbReference type="Proteomes" id="UP000034491"/>
    </source>
</evidence>
<comment type="similarity">
    <text evidence="6">Belongs to the alanine racemase family.</text>
</comment>
<dbReference type="STRING" id="1549748.WH95_00100"/>
<dbReference type="PANTHER" id="PTHR30511">
    <property type="entry name" value="ALANINE RACEMASE"/>
    <property type="match status" value="1"/>
</dbReference>
<feature type="binding site" evidence="6 8">
    <location>
        <position position="326"/>
    </location>
    <ligand>
        <name>substrate</name>
    </ligand>
</feature>
<comment type="cofactor">
    <cofactor evidence="2 6 7">
        <name>pyridoxal 5'-phosphate</name>
        <dbReference type="ChEBI" id="CHEBI:597326"/>
    </cofactor>
</comment>
<evidence type="ECO:0000256" key="9">
    <source>
        <dbReference type="SAM" id="MobiDB-lite"/>
    </source>
</evidence>
<organism evidence="11 12">
    <name type="scientific">Kiloniella litopenaei</name>
    <dbReference type="NCBI Taxonomy" id="1549748"/>
    <lineage>
        <taxon>Bacteria</taxon>
        <taxon>Pseudomonadati</taxon>
        <taxon>Pseudomonadota</taxon>
        <taxon>Alphaproteobacteria</taxon>
        <taxon>Rhodospirillales</taxon>
        <taxon>Kiloniellaceae</taxon>
        <taxon>Kiloniella</taxon>
    </lineage>
</organism>
<dbReference type="OrthoDB" id="9813814at2"/>
<dbReference type="InterPro" id="IPR000821">
    <property type="entry name" value="Ala_racemase"/>
</dbReference>
<evidence type="ECO:0000256" key="5">
    <source>
        <dbReference type="ARBA" id="ARBA00023235"/>
    </source>
</evidence>
<dbReference type="PATRIC" id="fig|1549748.8.peg.22"/>
<dbReference type="InterPro" id="IPR009006">
    <property type="entry name" value="Ala_racemase/Decarboxylase_C"/>
</dbReference>
<evidence type="ECO:0000256" key="7">
    <source>
        <dbReference type="PIRSR" id="PIRSR600821-50"/>
    </source>
</evidence>
<dbReference type="HAMAP" id="MF_01201">
    <property type="entry name" value="Ala_racemase"/>
    <property type="match status" value="1"/>
</dbReference>
<comment type="caution">
    <text evidence="11">The sequence shown here is derived from an EMBL/GenBank/DDBJ whole genome shotgun (WGS) entry which is preliminary data.</text>
</comment>
<dbReference type="CDD" id="cd00430">
    <property type="entry name" value="PLPDE_III_AR"/>
    <property type="match status" value="1"/>
</dbReference>
<dbReference type="Pfam" id="PF00842">
    <property type="entry name" value="Ala_racemase_C"/>
    <property type="match status" value="1"/>
</dbReference>
<dbReference type="GO" id="GO:0005829">
    <property type="term" value="C:cytosol"/>
    <property type="evidence" value="ECO:0007669"/>
    <property type="project" value="TreeGrafter"/>
</dbReference>
<dbReference type="InterPro" id="IPR011079">
    <property type="entry name" value="Ala_racemase_C"/>
</dbReference>
<evidence type="ECO:0000259" key="10">
    <source>
        <dbReference type="SMART" id="SM01005"/>
    </source>
</evidence>
<dbReference type="EC" id="5.1.1.1" evidence="3 6"/>
<dbReference type="GO" id="GO:0008784">
    <property type="term" value="F:alanine racemase activity"/>
    <property type="evidence" value="ECO:0007669"/>
    <property type="project" value="UniProtKB-UniRule"/>
</dbReference>
<accession>A0A0M2R9N0</accession>
<comment type="catalytic activity">
    <reaction evidence="1 6">
        <text>L-alanine = D-alanine</text>
        <dbReference type="Rhea" id="RHEA:20249"/>
        <dbReference type="ChEBI" id="CHEBI:57416"/>
        <dbReference type="ChEBI" id="CHEBI:57972"/>
        <dbReference type="EC" id="5.1.1.1"/>
    </reaction>
</comment>
<dbReference type="NCBIfam" id="TIGR00492">
    <property type="entry name" value="alr"/>
    <property type="match status" value="1"/>
</dbReference>
<evidence type="ECO:0000256" key="2">
    <source>
        <dbReference type="ARBA" id="ARBA00001933"/>
    </source>
</evidence>
<dbReference type="Gene3D" id="3.20.20.10">
    <property type="entry name" value="Alanine racemase"/>
    <property type="match status" value="1"/>
</dbReference>
<dbReference type="UniPathway" id="UPA00042">
    <property type="reaction ID" value="UER00497"/>
</dbReference>
<sequence length="383" mass="41371">MTKPQSHSKSQPQSTSDFSGTSPRLTVDLGAVVSNFKTLRDTVGQSGSSCAGVLKANSYGMGAERVAEALWAEGCKTFFAALVGEGVKLRALFPEATIYVLSPYLSLDAALLREHHLIPCLYDLEGIDLWIAANNTAAPAALHFETGINRLGLSTQDLEQLLGNRSRLNRLDLKLVMSHLSSADEQQSEHNQQQLEAFKRIRAEFPNAPASLANTAGIFLGPDYHFDLVRPGIGLYGHDPHYYENRGSRLKPVATFAAPLAQVKNLKAGEAVGYGATELDRDSTIGVILCGYADGVMRALFKPDSKEGHQVSINGHKAPILGRVSMDMITIDLTAVPKEAREIGSMVEIFGNHSPVENAAAMAGTSAYELFTRVSGRAVRKYV</sequence>
<dbReference type="AlphaFoldDB" id="A0A0M2R9N0"/>
<dbReference type="InterPro" id="IPR001608">
    <property type="entry name" value="Ala_racemase_N"/>
</dbReference>
<feature type="active site" description="Proton acceptor; specific for D-alanine" evidence="6">
    <location>
        <position position="55"/>
    </location>
</feature>
<dbReference type="GO" id="GO:0030632">
    <property type="term" value="P:D-alanine biosynthetic process"/>
    <property type="evidence" value="ECO:0007669"/>
    <property type="project" value="UniProtKB-UniRule"/>
</dbReference>
<dbReference type="SUPFAM" id="SSF51419">
    <property type="entry name" value="PLP-binding barrel"/>
    <property type="match status" value="1"/>
</dbReference>
<keyword evidence="4 6" id="KW-0663">Pyridoxal phosphate</keyword>
<proteinExistence type="inferred from homology"/>
<reference evidence="11 12" key="1">
    <citation type="submission" date="2015-03" db="EMBL/GenBank/DDBJ databases">
        <title>Genome sequence of Kiloniella sp. P1-1, isolated from the gut microflora of Pacific white shrimp, Penaeus vannamei.</title>
        <authorList>
            <person name="Shao Z."/>
            <person name="Wang L."/>
            <person name="Li X."/>
        </authorList>
    </citation>
    <scope>NUCLEOTIDE SEQUENCE [LARGE SCALE GENOMIC DNA]</scope>
    <source>
        <strain evidence="11 12">P1-1</strain>
    </source>
</reference>
<dbReference type="Pfam" id="PF01168">
    <property type="entry name" value="Ala_racemase_N"/>
    <property type="match status" value="1"/>
</dbReference>
<dbReference type="Proteomes" id="UP000034491">
    <property type="component" value="Unassembled WGS sequence"/>
</dbReference>
<comment type="function">
    <text evidence="6">Catalyzes the interconversion of L-alanine and D-alanine. May also act on other amino acids.</text>
</comment>
<feature type="compositionally biased region" description="Low complexity" evidence="9">
    <location>
        <begin position="1"/>
        <end position="16"/>
    </location>
</feature>
<dbReference type="PANTHER" id="PTHR30511:SF0">
    <property type="entry name" value="ALANINE RACEMASE, CATABOLIC-RELATED"/>
    <property type="match status" value="1"/>
</dbReference>
<evidence type="ECO:0000256" key="8">
    <source>
        <dbReference type="PIRSR" id="PIRSR600821-52"/>
    </source>
</evidence>
<evidence type="ECO:0000313" key="11">
    <source>
        <dbReference type="EMBL" id="KKJ78552.1"/>
    </source>
</evidence>
<dbReference type="Gene3D" id="2.40.37.10">
    <property type="entry name" value="Lyase, Ornithine Decarboxylase, Chain A, domain 1"/>
    <property type="match status" value="1"/>
</dbReference>
<feature type="binding site" evidence="6 8">
    <location>
        <position position="150"/>
    </location>
    <ligand>
        <name>substrate</name>
    </ligand>
</feature>
<dbReference type="SMART" id="SM01005">
    <property type="entry name" value="Ala_racemase_C"/>
    <property type="match status" value="1"/>
</dbReference>
<feature type="active site" description="Proton acceptor; specific for L-alanine" evidence="6">
    <location>
        <position position="274"/>
    </location>
</feature>
<feature type="region of interest" description="Disordered" evidence="9">
    <location>
        <begin position="1"/>
        <end position="22"/>
    </location>
</feature>
<keyword evidence="12" id="KW-1185">Reference proteome</keyword>
<evidence type="ECO:0000256" key="6">
    <source>
        <dbReference type="HAMAP-Rule" id="MF_01201"/>
    </source>
</evidence>